<dbReference type="Gene3D" id="3.40.50.300">
    <property type="entry name" value="P-loop containing nucleotide triphosphate hydrolases"/>
    <property type="match status" value="1"/>
</dbReference>
<organism evidence="2 3">
    <name type="scientific">Okeanomitos corallinicola TIOX110</name>
    <dbReference type="NCBI Taxonomy" id="3133117"/>
    <lineage>
        <taxon>Bacteria</taxon>
        <taxon>Bacillati</taxon>
        <taxon>Cyanobacteriota</taxon>
        <taxon>Cyanophyceae</taxon>
        <taxon>Nostocales</taxon>
        <taxon>Aphanizomenonaceae</taxon>
        <taxon>Okeanomitos</taxon>
    </lineage>
</organism>
<sequence length="378" mass="44087">MIKVLLNLQTTPNSLNVYNINGNNNSFYHPKISYQPNKQYQETDINTQSKPTYHNLSLAPKIHGFYGRKKDLEFLSNWISNQKTSLISVLGLSGIGKTTLVKKFVDLHLDEFEVIIWRSLKFPKSLNLLIDDLLNVCEEKAKQNIDDKLKQLFDIFKDKKCLIILDDLENIFIHPQYAGQYQPEYQNYQTFLKMITEIEHQSCVIIISQEKCQEMISLDDELYPSHCLELSGLGDAVIEILKNQELQNQEVWLELINLYESNPRYLQYISTLIKDIFQGETSEFIQENCLILTEDMKTQLDLTWNKLTNVEKQILSKIAQHDQPLSRDEIKNSLSLSSIDIINGLQSLTRRYLLTKSENNEKLFHLSPVFREFLKNIS</sequence>
<accession>A0ABZ2ULF1</accession>
<dbReference type="SUPFAM" id="SSF52540">
    <property type="entry name" value="P-loop containing nucleoside triphosphate hydrolases"/>
    <property type="match status" value="1"/>
</dbReference>
<reference evidence="2 3" key="1">
    <citation type="submission" date="2024-04" db="EMBL/GenBank/DDBJ databases">
        <title>Okeanomitos corallinicola gen. &amp; sp. nov. (Nostocales, Cyanobacteria), a new toxic marine heterocyst-forming cyanobacterium from a coral reef.</title>
        <authorList>
            <person name="Li H."/>
            <person name="Li R."/>
            <person name="Kang J."/>
            <person name="Hii K.S."/>
            <person name="Mohamed H.F."/>
            <person name="Xu X."/>
            <person name="Luo Z."/>
        </authorList>
    </citation>
    <scope>NUCLEOTIDE SEQUENCE [LARGE SCALE GENOMIC DNA]</scope>
    <source>
        <strain evidence="2 3">TIOX110</strain>
    </source>
</reference>
<evidence type="ECO:0000259" key="1">
    <source>
        <dbReference type="Pfam" id="PF00931"/>
    </source>
</evidence>
<dbReference type="EMBL" id="CP150886">
    <property type="protein sequence ID" value="WZB86196.1"/>
    <property type="molecule type" value="Genomic_DNA"/>
</dbReference>
<dbReference type="Pfam" id="PF00931">
    <property type="entry name" value="NB-ARC"/>
    <property type="match status" value="1"/>
</dbReference>
<dbReference type="InterPro" id="IPR027417">
    <property type="entry name" value="P-loop_NTPase"/>
</dbReference>
<evidence type="ECO:0000313" key="2">
    <source>
        <dbReference type="EMBL" id="WZB86196.1"/>
    </source>
</evidence>
<dbReference type="RefSeq" id="WP_353929112.1">
    <property type="nucleotide sequence ID" value="NZ_CP150886.1"/>
</dbReference>
<dbReference type="PRINTS" id="PR00364">
    <property type="entry name" value="DISEASERSIST"/>
</dbReference>
<gene>
    <name evidence="2" type="ORF">WJM97_12325</name>
</gene>
<feature type="domain" description="NB-ARC" evidence="1">
    <location>
        <begin position="69"/>
        <end position="168"/>
    </location>
</feature>
<evidence type="ECO:0000313" key="3">
    <source>
        <dbReference type="Proteomes" id="UP001483337"/>
    </source>
</evidence>
<keyword evidence="3" id="KW-1185">Reference proteome</keyword>
<protein>
    <submittedName>
        <fullName evidence="2">NB-ARC domain-containing protein</fullName>
    </submittedName>
</protein>
<dbReference type="Proteomes" id="UP001483337">
    <property type="component" value="Chromosome"/>
</dbReference>
<proteinExistence type="predicted"/>
<name>A0ABZ2ULF1_9CYAN</name>
<dbReference type="InterPro" id="IPR002182">
    <property type="entry name" value="NB-ARC"/>
</dbReference>